<dbReference type="InterPro" id="IPR036047">
    <property type="entry name" value="F-box-like_dom_sf"/>
</dbReference>
<dbReference type="Pfam" id="PF00173">
    <property type="entry name" value="Cyt-b5"/>
    <property type="match status" value="1"/>
</dbReference>
<keyword evidence="1" id="KW-0349">Heme</keyword>
<dbReference type="CDD" id="cd09917">
    <property type="entry name" value="F-box_SF"/>
    <property type="match status" value="1"/>
</dbReference>
<feature type="domain" description="F-box" evidence="5">
    <location>
        <begin position="166"/>
        <end position="216"/>
    </location>
</feature>
<dbReference type="SUPFAM" id="SSF81383">
    <property type="entry name" value="F-box domain"/>
    <property type="match status" value="1"/>
</dbReference>
<dbReference type="InParanoid" id="A0A1Z5KIF0"/>
<comment type="similarity">
    <text evidence="4">Belongs to the cytochrome b5 family.</text>
</comment>
<evidence type="ECO:0000313" key="7">
    <source>
        <dbReference type="EMBL" id="GAX25997.1"/>
    </source>
</evidence>
<dbReference type="PROSITE" id="PS50255">
    <property type="entry name" value="CYTOCHROME_B5_2"/>
    <property type="match status" value="1"/>
</dbReference>
<dbReference type="PROSITE" id="PS50181">
    <property type="entry name" value="FBOX"/>
    <property type="match status" value="1"/>
</dbReference>
<gene>
    <name evidence="7" type="ORF">FisN_4Hu508</name>
</gene>
<dbReference type="SMART" id="SM01117">
    <property type="entry name" value="Cyt-b5"/>
    <property type="match status" value="1"/>
</dbReference>
<evidence type="ECO:0000256" key="4">
    <source>
        <dbReference type="ARBA" id="ARBA00038168"/>
    </source>
</evidence>
<dbReference type="GO" id="GO:0046872">
    <property type="term" value="F:metal ion binding"/>
    <property type="evidence" value="ECO:0007669"/>
    <property type="project" value="UniProtKB-KW"/>
</dbReference>
<dbReference type="PANTHER" id="PTHR19359:SF14">
    <property type="entry name" value="CYTOCHROME B5 A"/>
    <property type="match status" value="1"/>
</dbReference>
<dbReference type="GO" id="GO:0020037">
    <property type="term" value="F:heme binding"/>
    <property type="evidence" value="ECO:0007669"/>
    <property type="project" value="TreeGrafter"/>
</dbReference>
<name>A0A1Z5KIF0_FISSO</name>
<dbReference type="AlphaFoldDB" id="A0A1Z5KIF0"/>
<evidence type="ECO:0000259" key="5">
    <source>
        <dbReference type="PROSITE" id="PS50181"/>
    </source>
</evidence>
<feature type="domain" description="Cytochrome b5 heme-binding" evidence="6">
    <location>
        <begin position="261"/>
        <end position="330"/>
    </location>
</feature>
<dbReference type="InterPro" id="IPR036400">
    <property type="entry name" value="Cyt_B5-like_heme/steroid_sf"/>
</dbReference>
<dbReference type="Proteomes" id="UP000198406">
    <property type="component" value="Unassembled WGS sequence"/>
</dbReference>
<proteinExistence type="inferred from homology"/>
<evidence type="ECO:0000259" key="6">
    <source>
        <dbReference type="PROSITE" id="PS50255"/>
    </source>
</evidence>
<accession>A0A1Z5KIF0</accession>
<organism evidence="7 8">
    <name type="scientific">Fistulifera solaris</name>
    <name type="common">Oleaginous diatom</name>
    <dbReference type="NCBI Taxonomy" id="1519565"/>
    <lineage>
        <taxon>Eukaryota</taxon>
        <taxon>Sar</taxon>
        <taxon>Stramenopiles</taxon>
        <taxon>Ochrophyta</taxon>
        <taxon>Bacillariophyta</taxon>
        <taxon>Bacillariophyceae</taxon>
        <taxon>Bacillariophycidae</taxon>
        <taxon>Naviculales</taxon>
        <taxon>Naviculaceae</taxon>
        <taxon>Fistulifera</taxon>
    </lineage>
</organism>
<evidence type="ECO:0008006" key="9">
    <source>
        <dbReference type="Google" id="ProtNLM"/>
    </source>
</evidence>
<dbReference type="EMBL" id="BDSP01000235">
    <property type="protein sequence ID" value="GAX25997.1"/>
    <property type="molecule type" value="Genomic_DNA"/>
</dbReference>
<dbReference type="InterPro" id="IPR001810">
    <property type="entry name" value="F-box_dom"/>
</dbReference>
<dbReference type="Pfam" id="PF00646">
    <property type="entry name" value="F-box"/>
    <property type="match status" value="1"/>
</dbReference>
<dbReference type="InterPro" id="IPR001199">
    <property type="entry name" value="Cyt_B5-like_heme/steroid-bd"/>
</dbReference>
<protein>
    <recommendedName>
        <fullName evidence="9">Cytochrome b5 heme-binding domain-containing protein</fullName>
    </recommendedName>
</protein>
<dbReference type="Gene3D" id="1.20.1280.50">
    <property type="match status" value="1"/>
</dbReference>
<dbReference type="Gene3D" id="3.10.120.10">
    <property type="entry name" value="Cytochrome b5-like heme/steroid binding domain"/>
    <property type="match status" value="1"/>
</dbReference>
<keyword evidence="2" id="KW-0479">Metal-binding</keyword>
<comment type="caution">
    <text evidence="7">The sequence shown here is derived from an EMBL/GenBank/DDBJ whole genome shotgun (WGS) entry which is preliminary data.</text>
</comment>
<keyword evidence="3" id="KW-0408">Iron</keyword>
<evidence type="ECO:0000256" key="1">
    <source>
        <dbReference type="ARBA" id="ARBA00022617"/>
    </source>
</evidence>
<keyword evidence="8" id="KW-1185">Reference proteome</keyword>
<dbReference type="InterPro" id="IPR050668">
    <property type="entry name" value="Cytochrome_b5"/>
</dbReference>
<evidence type="ECO:0000256" key="3">
    <source>
        <dbReference type="ARBA" id="ARBA00023004"/>
    </source>
</evidence>
<sequence>MFWLYMGTSGVLSDLVYHFGGLDGPTILFLATLGAITIFRREMSCNHCYVEEPSTDSRIGERTEDDEISSKDWNDEETEELLEGAGRYCSGALLAPVIDNLLKILHGKGNNMVDSLLSEHRPQTTEEILDAAGCYCSGIPFLRSLFRSRPPRSIRVISFSHAYNQQGFLPSLPLDAQIHMLSFLHPRDIVNVACVNKACNRLIDEGPSSSLVWKTIWNRDYAWLVESWDIGRLAKERSGIEPNFSKDFYFRFSLASTNYLLAGQNNYDRCLVGIGGHIYDLSLFLAVHPGSPETVMAHAGQDATDFFARINHSAGARQIAKSHCVVVDLAFVDPEDCGAKPTKAISLDESCTVITAPAQVDPPSTYHSNTLITKRPTLERIRDEFLREEIAHKALASSMDIPALLGDVNVYYDPLAMKWKAWYTSKQFERIFIGFNNNVKQ</sequence>
<evidence type="ECO:0000313" key="8">
    <source>
        <dbReference type="Proteomes" id="UP000198406"/>
    </source>
</evidence>
<dbReference type="PANTHER" id="PTHR19359">
    <property type="entry name" value="CYTOCHROME B5"/>
    <property type="match status" value="1"/>
</dbReference>
<dbReference type="OrthoDB" id="260519at2759"/>
<reference evidence="7 8" key="1">
    <citation type="journal article" date="2015" name="Plant Cell">
        <title>Oil accumulation by the oleaginous diatom Fistulifera solaris as revealed by the genome and transcriptome.</title>
        <authorList>
            <person name="Tanaka T."/>
            <person name="Maeda Y."/>
            <person name="Veluchamy A."/>
            <person name="Tanaka M."/>
            <person name="Abida H."/>
            <person name="Marechal E."/>
            <person name="Bowler C."/>
            <person name="Muto M."/>
            <person name="Sunaga Y."/>
            <person name="Tanaka M."/>
            <person name="Yoshino T."/>
            <person name="Taniguchi T."/>
            <person name="Fukuda Y."/>
            <person name="Nemoto M."/>
            <person name="Matsumoto M."/>
            <person name="Wong P.S."/>
            <person name="Aburatani S."/>
            <person name="Fujibuchi W."/>
        </authorList>
    </citation>
    <scope>NUCLEOTIDE SEQUENCE [LARGE SCALE GENOMIC DNA]</scope>
    <source>
        <strain evidence="7 8">JPCC DA0580</strain>
    </source>
</reference>
<dbReference type="GO" id="GO:0016020">
    <property type="term" value="C:membrane"/>
    <property type="evidence" value="ECO:0007669"/>
    <property type="project" value="TreeGrafter"/>
</dbReference>
<evidence type="ECO:0000256" key="2">
    <source>
        <dbReference type="ARBA" id="ARBA00022723"/>
    </source>
</evidence>
<dbReference type="SUPFAM" id="SSF55856">
    <property type="entry name" value="Cytochrome b5-like heme/steroid binding domain"/>
    <property type="match status" value="1"/>
</dbReference>